<dbReference type="CDD" id="cd00165">
    <property type="entry name" value="S4"/>
    <property type="match status" value="1"/>
</dbReference>
<accession>A0A1B3WEH2</accession>
<dbReference type="AlphaFoldDB" id="A0A1B3WEH2"/>
<gene>
    <name evidence="3" type="ORF">BCB69_05080</name>
</gene>
<dbReference type="GO" id="GO:0003723">
    <property type="term" value="F:RNA binding"/>
    <property type="evidence" value="ECO:0007669"/>
    <property type="project" value="UniProtKB-KW"/>
</dbReference>
<dbReference type="STRING" id="39950.BCB69_05080"/>
<dbReference type="Gene3D" id="3.10.290.10">
    <property type="entry name" value="RNA-binding S4 domain"/>
    <property type="match status" value="1"/>
</dbReference>
<dbReference type="InterPro" id="IPR012677">
    <property type="entry name" value="Nucleotide-bd_a/b_plait_sf"/>
</dbReference>
<sequence length="263" mass="28957">MKDREKIINFFKSSGEEAEEIAVRLVDLAESIEKGKPFSVGTFMSPYAVQIARTISAHMKTVTAKAWGGYNEAERVKITFIDAAFQGNVDFSIALLKVTWDDRYRLIGHRDILGSLMGLGIKREVLGDILMQGASAQVLVESKMVEWIKQNFIKVAMVPVTVEEISFEDLSLPKQTPKEIKATVASLRLDAVGAAGFGVSRSKMVSAISGDKVQINWGPVKGPAQTVNPGDIISFRGRGRIEIIELTGKSRKGRTGVCIHRYR</sequence>
<dbReference type="RefSeq" id="WP_069177196.1">
    <property type="nucleotide sequence ID" value="NZ_CP017037.1"/>
</dbReference>
<dbReference type="Pfam" id="PF01479">
    <property type="entry name" value="S4"/>
    <property type="match status" value="1"/>
</dbReference>
<evidence type="ECO:0000313" key="4">
    <source>
        <dbReference type="Proteomes" id="UP000094757"/>
    </source>
</evidence>
<reference evidence="4" key="1">
    <citation type="submission" date="2016-08" db="EMBL/GenBank/DDBJ databases">
        <authorList>
            <person name="Holder M.E."/>
            <person name="Ajami N.J."/>
            <person name="Petrosino J.F."/>
        </authorList>
    </citation>
    <scope>NUCLEOTIDE SEQUENCE [LARGE SCALE GENOMIC DNA]</scope>
    <source>
        <strain evidence="4">F0677</strain>
    </source>
</reference>
<dbReference type="SUPFAM" id="SSF55174">
    <property type="entry name" value="Alpha-L RNA-binding motif"/>
    <property type="match status" value="1"/>
</dbReference>
<dbReference type="InterPro" id="IPR002942">
    <property type="entry name" value="S4_RNA-bd"/>
</dbReference>
<keyword evidence="1" id="KW-0694">RNA-binding</keyword>
<dbReference type="Pfam" id="PF17774">
    <property type="entry name" value="YlmH_RBD"/>
    <property type="match status" value="1"/>
</dbReference>
<dbReference type="PANTHER" id="PTHR13633">
    <property type="entry name" value="MITOCHONDRIAL TRANSCRIPTION RESCUE FACTOR 1"/>
    <property type="match status" value="1"/>
</dbReference>
<name>A0A1B3WEH2_9FIRM</name>
<dbReference type="KEGG" id="dpn:BCB69_05080"/>
<evidence type="ECO:0000256" key="1">
    <source>
        <dbReference type="PROSITE-ProRule" id="PRU00182"/>
    </source>
</evidence>
<protein>
    <submittedName>
        <fullName evidence="3">RNA-binding protein</fullName>
    </submittedName>
</protein>
<dbReference type="PANTHER" id="PTHR13633:SF3">
    <property type="entry name" value="MITOCHONDRIAL TRANSCRIPTION RESCUE FACTOR 1"/>
    <property type="match status" value="1"/>
</dbReference>
<dbReference type="Proteomes" id="UP000094757">
    <property type="component" value="Chromosome"/>
</dbReference>
<evidence type="ECO:0000259" key="2">
    <source>
        <dbReference type="SMART" id="SM00363"/>
    </source>
</evidence>
<dbReference type="EMBL" id="CP017037">
    <property type="protein sequence ID" value="AOH39373.1"/>
    <property type="molecule type" value="Genomic_DNA"/>
</dbReference>
<organism evidence="3 4">
    <name type="scientific">Dialister pneumosintes</name>
    <dbReference type="NCBI Taxonomy" id="39950"/>
    <lineage>
        <taxon>Bacteria</taxon>
        <taxon>Bacillati</taxon>
        <taxon>Bacillota</taxon>
        <taxon>Negativicutes</taxon>
        <taxon>Veillonellales</taxon>
        <taxon>Veillonellaceae</taxon>
        <taxon>Dialister</taxon>
    </lineage>
</organism>
<dbReference type="PROSITE" id="PS50889">
    <property type="entry name" value="S4"/>
    <property type="match status" value="1"/>
</dbReference>
<feature type="domain" description="RNA-binding S4" evidence="2">
    <location>
        <begin position="187"/>
        <end position="249"/>
    </location>
</feature>
<dbReference type="Gene3D" id="3.30.70.330">
    <property type="match status" value="1"/>
</dbReference>
<dbReference type="Gene3D" id="3.30.1370.160">
    <property type="match status" value="1"/>
</dbReference>
<dbReference type="SMART" id="SM00363">
    <property type="entry name" value="S4"/>
    <property type="match status" value="1"/>
</dbReference>
<proteinExistence type="predicted"/>
<evidence type="ECO:0000313" key="3">
    <source>
        <dbReference type="EMBL" id="AOH39373.1"/>
    </source>
</evidence>
<dbReference type="InterPro" id="IPR040591">
    <property type="entry name" value="RqcP2_RBD"/>
</dbReference>
<dbReference type="InterPro" id="IPR036986">
    <property type="entry name" value="S4_RNA-bd_sf"/>
</dbReference>